<dbReference type="GO" id="GO:0006094">
    <property type="term" value="P:gluconeogenesis"/>
    <property type="evidence" value="ECO:0007669"/>
    <property type="project" value="UniProtKB-UniPathway"/>
</dbReference>
<sequence>MHMLIIANWKAYVEDSKRAKKLFAVSKRLARATGISIVLAPPAPLLGALAVRNKSSVSFASQDVSRTTGGAATGEITAQTYAASGATYAIIGHSERRAAGDSDSVVAEKLAHALAHGLIPILCIGEQERDGEGQYLGTIREQLTRSLELLTTKERSQIIVAYEPVWAIGKTANVAIGPDDLAEMILYIRKVLAELLPGKTSRKSLVLYGGSVEPSDIRGLAANSDVDGFLVGHASATPEMFSLLVKQLA</sequence>
<keyword evidence="3" id="KW-0324">Glycolysis</keyword>
<dbReference type="InterPro" id="IPR035990">
    <property type="entry name" value="TIM_sf"/>
</dbReference>
<dbReference type="Pfam" id="PF00121">
    <property type="entry name" value="TIM"/>
    <property type="match status" value="1"/>
</dbReference>
<dbReference type="GO" id="GO:0005829">
    <property type="term" value="C:cytosol"/>
    <property type="evidence" value="ECO:0007669"/>
    <property type="project" value="TreeGrafter"/>
</dbReference>
<dbReference type="GO" id="GO:0006096">
    <property type="term" value="P:glycolytic process"/>
    <property type="evidence" value="ECO:0007669"/>
    <property type="project" value="UniProtKB-UniRule"/>
</dbReference>
<dbReference type="CDD" id="cd00311">
    <property type="entry name" value="TIM"/>
    <property type="match status" value="1"/>
</dbReference>
<evidence type="ECO:0000256" key="1">
    <source>
        <dbReference type="ARBA" id="ARBA00007422"/>
    </source>
</evidence>
<comment type="similarity">
    <text evidence="1 3">Belongs to the triosephosphate isomerase family.</text>
</comment>
<dbReference type="GO" id="GO:0019563">
    <property type="term" value="P:glycerol catabolic process"/>
    <property type="evidence" value="ECO:0007669"/>
    <property type="project" value="TreeGrafter"/>
</dbReference>
<keyword evidence="3" id="KW-0312">Gluconeogenesis</keyword>
<proteinExistence type="inferred from homology"/>
<dbReference type="EMBL" id="MFKN01000034">
    <property type="protein sequence ID" value="OGG40277.1"/>
    <property type="molecule type" value="Genomic_DNA"/>
</dbReference>
<dbReference type="EC" id="5.3.1.1" evidence="3"/>
<reference evidence="4 5" key="1">
    <citation type="journal article" date="2016" name="Nat. Commun.">
        <title>Thousands of microbial genomes shed light on interconnected biogeochemical processes in an aquifer system.</title>
        <authorList>
            <person name="Anantharaman K."/>
            <person name="Brown C.T."/>
            <person name="Hug L.A."/>
            <person name="Sharon I."/>
            <person name="Castelle C.J."/>
            <person name="Probst A.J."/>
            <person name="Thomas B.C."/>
            <person name="Singh A."/>
            <person name="Wilkins M.J."/>
            <person name="Karaoz U."/>
            <person name="Brodie E.L."/>
            <person name="Williams K.H."/>
            <person name="Hubbard S.S."/>
            <person name="Banfield J.F."/>
        </authorList>
    </citation>
    <scope>NUCLEOTIDE SEQUENCE [LARGE SCALE GENOMIC DNA]</scope>
</reference>
<comment type="subcellular location">
    <subcellularLocation>
        <location evidence="3">Cytoplasm</location>
    </subcellularLocation>
</comment>
<dbReference type="InterPro" id="IPR013785">
    <property type="entry name" value="Aldolase_TIM"/>
</dbReference>
<comment type="subunit">
    <text evidence="3">Homodimer.</text>
</comment>
<keyword evidence="3" id="KW-0963">Cytoplasm</keyword>
<dbReference type="Proteomes" id="UP000179014">
    <property type="component" value="Unassembled WGS sequence"/>
</dbReference>
<comment type="catalytic activity">
    <reaction evidence="3">
        <text>D-glyceraldehyde 3-phosphate = dihydroxyacetone phosphate</text>
        <dbReference type="Rhea" id="RHEA:18585"/>
        <dbReference type="ChEBI" id="CHEBI:57642"/>
        <dbReference type="ChEBI" id="CHEBI:59776"/>
        <dbReference type="EC" id="5.3.1.1"/>
    </reaction>
</comment>
<dbReference type="STRING" id="1798474.A2118_02235"/>
<dbReference type="UniPathway" id="UPA00138"/>
<dbReference type="InterPro" id="IPR000652">
    <property type="entry name" value="Triosephosphate_isomerase"/>
</dbReference>
<accession>A0A1F6BUQ2</accession>
<protein>
    <recommendedName>
        <fullName evidence="3">Triosephosphate isomerase</fullName>
        <ecNumber evidence="3">5.3.1.1</ecNumber>
    </recommendedName>
</protein>
<evidence type="ECO:0000313" key="4">
    <source>
        <dbReference type="EMBL" id="OGG40277.1"/>
    </source>
</evidence>
<dbReference type="GO" id="GO:0004807">
    <property type="term" value="F:triose-phosphate isomerase activity"/>
    <property type="evidence" value="ECO:0007669"/>
    <property type="project" value="UniProtKB-UniRule"/>
</dbReference>
<comment type="pathway">
    <text evidence="3">Carbohydrate biosynthesis; gluconeogenesis.</text>
</comment>
<dbReference type="Gene3D" id="3.20.20.70">
    <property type="entry name" value="Aldolase class I"/>
    <property type="match status" value="1"/>
</dbReference>
<dbReference type="UniPathway" id="UPA00109">
    <property type="reaction ID" value="UER00189"/>
</dbReference>
<comment type="caution">
    <text evidence="4">The sequence shown here is derived from an EMBL/GenBank/DDBJ whole genome shotgun (WGS) entry which is preliminary data.</text>
</comment>
<dbReference type="PROSITE" id="PS51440">
    <property type="entry name" value="TIM_2"/>
    <property type="match status" value="1"/>
</dbReference>
<gene>
    <name evidence="4" type="ORF">A2118_02235</name>
</gene>
<evidence type="ECO:0000313" key="5">
    <source>
        <dbReference type="Proteomes" id="UP000179014"/>
    </source>
</evidence>
<dbReference type="SUPFAM" id="SSF51351">
    <property type="entry name" value="Triosephosphate isomerase (TIM)"/>
    <property type="match status" value="1"/>
</dbReference>
<dbReference type="PANTHER" id="PTHR21139">
    <property type="entry name" value="TRIOSEPHOSPHATE ISOMERASE"/>
    <property type="match status" value="1"/>
</dbReference>
<keyword evidence="2 3" id="KW-0413">Isomerase</keyword>
<evidence type="ECO:0000256" key="3">
    <source>
        <dbReference type="RuleBase" id="RU363013"/>
    </source>
</evidence>
<name>A0A1F6BUQ2_9BACT</name>
<dbReference type="PANTHER" id="PTHR21139:SF42">
    <property type="entry name" value="TRIOSEPHOSPHATE ISOMERASE"/>
    <property type="match status" value="1"/>
</dbReference>
<dbReference type="GO" id="GO:0046166">
    <property type="term" value="P:glyceraldehyde-3-phosphate biosynthetic process"/>
    <property type="evidence" value="ECO:0007669"/>
    <property type="project" value="TreeGrafter"/>
</dbReference>
<dbReference type="NCBIfam" id="TIGR00419">
    <property type="entry name" value="tim"/>
    <property type="match status" value="1"/>
</dbReference>
<dbReference type="AlphaFoldDB" id="A0A1F6BUQ2"/>
<evidence type="ECO:0000256" key="2">
    <source>
        <dbReference type="ARBA" id="ARBA00023235"/>
    </source>
</evidence>
<organism evidence="4 5">
    <name type="scientific">Candidatus Kaiserbacteria bacterium GWA2_50_9</name>
    <dbReference type="NCBI Taxonomy" id="1798474"/>
    <lineage>
        <taxon>Bacteria</taxon>
        <taxon>Candidatus Kaiseribacteriota</taxon>
    </lineage>
</organism>
<comment type="pathway">
    <text evidence="3">Carbohydrate degradation; glycolysis; D-glyceraldehyde 3-phosphate from glycerone phosphate: step 1/1.</text>
</comment>